<keyword evidence="1" id="KW-1133">Transmembrane helix</keyword>
<evidence type="ECO:0000259" key="2">
    <source>
        <dbReference type="Pfam" id="PF07596"/>
    </source>
</evidence>
<dbReference type="NCBIfam" id="TIGR04294">
    <property type="entry name" value="pre_pil_HX9DG"/>
    <property type="match status" value="1"/>
</dbReference>
<protein>
    <submittedName>
        <fullName evidence="3">Prepilin-type cleavage/methylation domain-containing protein</fullName>
    </submittedName>
</protein>
<dbReference type="Pfam" id="PF07963">
    <property type="entry name" value="N_methyl"/>
    <property type="match status" value="1"/>
</dbReference>
<feature type="domain" description="DUF1559" evidence="2">
    <location>
        <begin position="35"/>
        <end position="302"/>
    </location>
</feature>
<dbReference type="InterPro" id="IPR011453">
    <property type="entry name" value="DUF1559"/>
</dbReference>
<evidence type="ECO:0000313" key="4">
    <source>
        <dbReference type="Proteomes" id="UP000263642"/>
    </source>
</evidence>
<gene>
    <name evidence="3" type="ORF">DIT97_31055</name>
</gene>
<accession>A0A3D3RGL8</accession>
<dbReference type="InterPro" id="IPR027558">
    <property type="entry name" value="Pre_pil_HX9DG_C"/>
</dbReference>
<sequence length="320" mass="34724">MKQEQWQKRGFTLIELLVVIAIIAILIALLLPAVQQAREAARRSTCKNNLKQLGLALYNYHDTHRVFPPGNIGRCSTPDLNSSGLVQLLPNLDQAPLYNQFNFNGTMYTWEISGCNSGLIGTHADDPSTNGNLAPVQEVLPAFFCPSDPNPTRIPPGQTCYAPTSSDTTHGGAGRTNYDFVSNLRNWNSCAPWNSINLTTRAMFGDDSKCSVRDIIDGSSNTVAMAETTRSVRNGNSTAWGYRGHTMVGVSFEHTGINVFAVDGAGTGRLDSWGYAGSLHRGGVHILMGDGAVRFLSENIDTTTRINLSRIADGQVLGEF</sequence>
<dbReference type="InterPro" id="IPR045584">
    <property type="entry name" value="Pilin-like"/>
</dbReference>
<dbReference type="PROSITE" id="PS00409">
    <property type="entry name" value="PROKAR_NTER_METHYL"/>
    <property type="match status" value="1"/>
</dbReference>
<dbReference type="InterPro" id="IPR012902">
    <property type="entry name" value="N_methyl_site"/>
</dbReference>
<organism evidence="3 4">
    <name type="scientific">Gimesia maris</name>
    <dbReference type="NCBI Taxonomy" id="122"/>
    <lineage>
        <taxon>Bacteria</taxon>
        <taxon>Pseudomonadati</taxon>
        <taxon>Planctomycetota</taxon>
        <taxon>Planctomycetia</taxon>
        <taxon>Planctomycetales</taxon>
        <taxon>Planctomycetaceae</taxon>
        <taxon>Gimesia</taxon>
    </lineage>
</organism>
<reference evidence="3 4" key="1">
    <citation type="journal article" date="2018" name="Nat. Biotechnol.">
        <title>A standardized bacterial taxonomy based on genome phylogeny substantially revises the tree of life.</title>
        <authorList>
            <person name="Parks D.H."/>
            <person name="Chuvochina M."/>
            <person name="Waite D.W."/>
            <person name="Rinke C."/>
            <person name="Skarshewski A."/>
            <person name="Chaumeil P.A."/>
            <person name="Hugenholtz P."/>
        </authorList>
    </citation>
    <scope>NUCLEOTIDE SEQUENCE [LARGE SCALE GENOMIC DNA]</scope>
    <source>
        <strain evidence="3">UBA9375</strain>
    </source>
</reference>
<keyword evidence="1" id="KW-0812">Transmembrane</keyword>
<dbReference type="SUPFAM" id="SSF54523">
    <property type="entry name" value="Pili subunits"/>
    <property type="match status" value="1"/>
</dbReference>
<dbReference type="Gene3D" id="3.30.700.10">
    <property type="entry name" value="Glycoprotein, Type 4 Pilin"/>
    <property type="match status" value="1"/>
</dbReference>
<dbReference type="AlphaFoldDB" id="A0A3D3RGL8"/>
<proteinExistence type="predicted"/>
<evidence type="ECO:0000256" key="1">
    <source>
        <dbReference type="SAM" id="Phobius"/>
    </source>
</evidence>
<comment type="caution">
    <text evidence="3">The sequence shown here is derived from an EMBL/GenBank/DDBJ whole genome shotgun (WGS) entry which is preliminary data.</text>
</comment>
<dbReference type="PANTHER" id="PTHR30093">
    <property type="entry name" value="GENERAL SECRETION PATHWAY PROTEIN G"/>
    <property type="match status" value="1"/>
</dbReference>
<name>A0A3D3RGL8_9PLAN</name>
<dbReference type="PANTHER" id="PTHR30093:SF2">
    <property type="entry name" value="TYPE II SECRETION SYSTEM PROTEIN H"/>
    <property type="match status" value="1"/>
</dbReference>
<keyword evidence="1" id="KW-0472">Membrane</keyword>
<dbReference type="EMBL" id="DQAY01000192">
    <property type="protein sequence ID" value="HCO27228.1"/>
    <property type="molecule type" value="Genomic_DNA"/>
</dbReference>
<dbReference type="Pfam" id="PF07596">
    <property type="entry name" value="SBP_bac_10"/>
    <property type="match status" value="1"/>
</dbReference>
<feature type="transmembrane region" description="Helical" evidence="1">
    <location>
        <begin position="12"/>
        <end position="34"/>
    </location>
</feature>
<dbReference type="NCBIfam" id="TIGR02532">
    <property type="entry name" value="IV_pilin_GFxxxE"/>
    <property type="match status" value="1"/>
</dbReference>
<evidence type="ECO:0000313" key="3">
    <source>
        <dbReference type="EMBL" id="HCO27228.1"/>
    </source>
</evidence>
<dbReference type="Proteomes" id="UP000263642">
    <property type="component" value="Unassembled WGS sequence"/>
</dbReference>